<dbReference type="SMART" id="SM00532">
    <property type="entry name" value="LIGANc"/>
    <property type="match status" value="1"/>
</dbReference>
<dbReference type="Gene3D" id="6.20.10.30">
    <property type="match status" value="1"/>
</dbReference>
<dbReference type="InterPro" id="IPR010994">
    <property type="entry name" value="RuvA_2-like"/>
</dbReference>
<organism evidence="16 17">
    <name type="scientific">Microbacterium ulmi</name>
    <dbReference type="NCBI Taxonomy" id="179095"/>
    <lineage>
        <taxon>Bacteria</taxon>
        <taxon>Bacillati</taxon>
        <taxon>Actinomycetota</taxon>
        <taxon>Actinomycetes</taxon>
        <taxon>Micrococcales</taxon>
        <taxon>Microbacteriaceae</taxon>
        <taxon>Microbacterium</taxon>
    </lineage>
</organism>
<feature type="domain" description="BRCT" evidence="15">
    <location>
        <begin position="679"/>
        <end position="754"/>
    </location>
</feature>
<evidence type="ECO:0000256" key="10">
    <source>
        <dbReference type="ARBA" id="ARBA00023204"/>
    </source>
</evidence>
<evidence type="ECO:0000313" key="17">
    <source>
        <dbReference type="Proteomes" id="UP000543598"/>
    </source>
</evidence>
<keyword evidence="10 13" id="KW-0234">DNA repair</keyword>
<evidence type="ECO:0000259" key="15">
    <source>
        <dbReference type="PROSITE" id="PS50172"/>
    </source>
</evidence>
<proteinExistence type="inferred from homology"/>
<dbReference type="InterPro" id="IPR036420">
    <property type="entry name" value="BRCT_dom_sf"/>
</dbReference>
<evidence type="ECO:0000256" key="11">
    <source>
        <dbReference type="ARBA" id="ARBA00034005"/>
    </source>
</evidence>
<dbReference type="Pfam" id="PF12826">
    <property type="entry name" value="HHH_2"/>
    <property type="match status" value="1"/>
</dbReference>
<keyword evidence="4 13" id="KW-0235">DNA replication</keyword>
<dbReference type="GO" id="GO:0006281">
    <property type="term" value="P:DNA repair"/>
    <property type="evidence" value="ECO:0007669"/>
    <property type="project" value="UniProtKB-KW"/>
</dbReference>
<dbReference type="PIRSF" id="PIRSF001604">
    <property type="entry name" value="LigA"/>
    <property type="match status" value="1"/>
</dbReference>
<dbReference type="EC" id="6.5.1.2" evidence="1 13"/>
<dbReference type="Pfam" id="PF01653">
    <property type="entry name" value="DNA_ligase_aden"/>
    <property type="match status" value="1"/>
</dbReference>
<dbReference type="InterPro" id="IPR004149">
    <property type="entry name" value="Znf_DNAligase_C4"/>
</dbReference>
<keyword evidence="8 13" id="KW-0460">Magnesium</keyword>
<dbReference type="Gene3D" id="1.10.150.20">
    <property type="entry name" value="5' to 3' exonuclease, C-terminal subdomain"/>
    <property type="match status" value="2"/>
</dbReference>
<dbReference type="NCBIfam" id="NF005932">
    <property type="entry name" value="PRK07956.1"/>
    <property type="match status" value="1"/>
</dbReference>
<dbReference type="InterPro" id="IPR001357">
    <property type="entry name" value="BRCT_dom"/>
</dbReference>
<dbReference type="InterPro" id="IPR013840">
    <property type="entry name" value="DNAligase_N"/>
</dbReference>
<dbReference type="Pfam" id="PF00533">
    <property type="entry name" value="BRCT"/>
    <property type="match status" value="1"/>
</dbReference>
<dbReference type="SUPFAM" id="SSF52113">
    <property type="entry name" value="BRCT domain"/>
    <property type="match status" value="1"/>
</dbReference>
<dbReference type="SMART" id="SM00292">
    <property type="entry name" value="BRCT"/>
    <property type="match status" value="1"/>
</dbReference>
<dbReference type="RefSeq" id="WP_167041041.1">
    <property type="nucleotide sequence ID" value="NZ_BAAANA010000003.1"/>
</dbReference>
<feature type="binding site" evidence="13">
    <location>
        <position position="147"/>
    </location>
    <ligand>
        <name>NAD(+)</name>
        <dbReference type="ChEBI" id="CHEBI:57540"/>
    </ligand>
</feature>
<dbReference type="SUPFAM" id="SSF56091">
    <property type="entry name" value="DNA ligase/mRNA capping enzyme, catalytic domain"/>
    <property type="match status" value="1"/>
</dbReference>
<comment type="function">
    <text evidence="13">DNA ligase that catalyzes the formation of phosphodiester linkages between 5'-phosphoryl and 3'-hydroxyl groups in double-stranded DNA using NAD as a coenzyme and as the energy source for the reaction. It is essential for DNA replication and repair of damaged DNA.</text>
</comment>
<dbReference type="PROSITE" id="PS01055">
    <property type="entry name" value="DNA_LIGASE_N1"/>
    <property type="match status" value="1"/>
</dbReference>
<evidence type="ECO:0000256" key="3">
    <source>
        <dbReference type="ARBA" id="ARBA00022598"/>
    </source>
</evidence>
<keyword evidence="7 13" id="KW-0862">Zinc</keyword>
<keyword evidence="9 13" id="KW-0520">NAD</keyword>
<feature type="binding site" evidence="13">
    <location>
        <position position="184"/>
    </location>
    <ligand>
        <name>NAD(+)</name>
        <dbReference type="ChEBI" id="CHEBI:57540"/>
    </ligand>
</feature>
<dbReference type="GO" id="GO:0046872">
    <property type="term" value="F:metal ion binding"/>
    <property type="evidence" value="ECO:0007669"/>
    <property type="project" value="UniProtKB-KW"/>
</dbReference>
<comment type="similarity">
    <text evidence="12 13">Belongs to the NAD-dependent DNA ligase family. LigA subfamily.</text>
</comment>
<dbReference type="PANTHER" id="PTHR23389:SF9">
    <property type="entry name" value="DNA LIGASE"/>
    <property type="match status" value="1"/>
</dbReference>
<feature type="binding site" evidence="13">
    <location>
        <position position="309"/>
    </location>
    <ligand>
        <name>NAD(+)</name>
        <dbReference type="ChEBI" id="CHEBI:57540"/>
    </ligand>
</feature>
<comment type="cofactor">
    <cofactor evidence="13">
        <name>Mg(2+)</name>
        <dbReference type="ChEBI" id="CHEBI:18420"/>
    </cofactor>
    <cofactor evidence="13">
        <name>Mn(2+)</name>
        <dbReference type="ChEBI" id="CHEBI:29035"/>
    </cofactor>
</comment>
<accession>A0A7Y2LX94</accession>
<dbReference type="Gene3D" id="1.10.287.610">
    <property type="entry name" value="Helix hairpin bin"/>
    <property type="match status" value="1"/>
</dbReference>
<dbReference type="Gene3D" id="2.40.50.140">
    <property type="entry name" value="Nucleic acid-binding proteins"/>
    <property type="match status" value="1"/>
</dbReference>
<evidence type="ECO:0000256" key="14">
    <source>
        <dbReference type="SAM" id="MobiDB-lite"/>
    </source>
</evidence>
<dbReference type="PANTHER" id="PTHR23389">
    <property type="entry name" value="CHROMOSOME TRANSMISSION FIDELITY FACTOR 18"/>
    <property type="match status" value="1"/>
</dbReference>
<dbReference type="HAMAP" id="MF_01588">
    <property type="entry name" value="DNA_ligase_A"/>
    <property type="match status" value="1"/>
</dbReference>
<dbReference type="CDD" id="cd00114">
    <property type="entry name" value="LIGANc"/>
    <property type="match status" value="1"/>
</dbReference>
<feature type="region of interest" description="Disordered" evidence="14">
    <location>
        <begin position="522"/>
        <end position="566"/>
    </location>
</feature>
<evidence type="ECO:0000256" key="2">
    <source>
        <dbReference type="ARBA" id="ARBA00013308"/>
    </source>
</evidence>
<dbReference type="SUPFAM" id="SSF47781">
    <property type="entry name" value="RuvA domain 2-like"/>
    <property type="match status" value="1"/>
</dbReference>
<feature type="binding site" evidence="13">
    <location>
        <position position="430"/>
    </location>
    <ligand>
        <name>Zn(2+)</name>
        <dbReference type="ChEBI" id="CHEBI:29105"/>
    </ligand>
</feature>
<reference evidence="16 17" key="1">
    <citation type="submission" date="2020-05" db="EMBL/GenBank/DDBJ databases">
        <title>MicrobeNet Type strains.</title>
        <authorList>
            <person name="Nicholson A.C."/>
        </authorList>
    </citation>
    <scope>NUCLEOTIDE SEQUENCE [LARGE SCALE GENOMIC DNA]</scope>
    <source>
        <strain evidence="16 17">JCM 14282</strain>
    </source>
</reference>
<dbReference type="InterPro" id="IPR001679">
    <property type="entry name" value="DNA_ligase"/>
</dbReference>
<feature type="active site" description="N6-AMP-lysine intermediate" evidence="13">
    <location>
        <position position="126"/>
    </location>
</feature>
<dbReference type="Pfam" id="PF03119">
    <property type="entry name" value="DNA_ligase_ZBD"/>
    <property type="match status" value="1"/>
</dbReference>
<keyword evidence="5 13" id="KW-0479">Metal-binding</keyword>
<keyword evidence="13" id="KW-0464">Manganese</keyword>
<dbReference type="Gene3D" id="3.40.50.10190">
    <property type="entry name" value="BRCT domain"/>
    <property type="match status" value="1"/>
</dbReference>
<evidence type="ECO:0000256" key="13">
    <source>
        <dbReference type="HAMAP-Rule" id="MF_01588"/>
    </source>
</evidence>
<evidence type="ECO:0000256" key="6">
    <source>
        <dbReference type="ARBA" id="ARBA00022763"/>
    </source>
</evidence>
<evidence type="ECO:0000313" key="16">
    <source>
        <dbReference type="EMBL" id="NNH02497.1"/>
    </source>
</evidence>
<evidence type="ECO:0000256" key="12">
    <source>
        <dbReference type="ARBA" id="ARBA00060881"/>
    </source>
</evidence>
<dbReference type="GO" id="GO:0005829">
    <property type="term" value="C:cytosol"/>
    <property type="evidence" value="ECO:0007669"/>
    <property type="project" value="TreeGrafter"/>
</dbReference>
<evidence type="ECO:0000256" key="4">
    <source>
        <dbReference type="ARBA" id="ARBA00022705"/>
    </source>
</evidence>
<feature type="binding site" evidence="13">
    <location>
        <position position="333"/>
    </location>
    <ligand>
        <name>NAD(+)</name>
        <dbReference type="ChEBI" id="CHEBI:57540"/>
    </ligand>
</feature>
<comment type="catalytic activity">
    <reaction evidence="11 13">
        <text>NAD(+) + (deoxyribonucleotide)n-3'-hydroxyl + 5'-phospho-(deoxyribonucleotide)m = (deoxyribonucleotide)n+m + AMP + beta-nicotinamide D-nucleotide.</text>
        <dbReference type="EC" id="6.5.1.2"/>
    </reaction>
</comment>
<dbReference type="InterPro" id="IPR041663">
    <property type="entry name" value="DisA/LigA_HHH"/>
</dbReference>
<gene>
    <name evidence="13 16" type="primary">ligA</name>
    <name evidence="16" type="ORF">HLA99_01270</name>
</gene>
<evidence type="ECO:0000256" key="8">
    <source>
        <dbReference type="ARBA" id="ARBA00022842"/>
    </source>
</evidence>
<evidence type="ECO:0000256" key="5">
    <source>
        <dbReference type="ARBA" id="ARBA00022723"/>
    </source>
</evidence>
<dbReference type="NCBIfam" id="TIGR00575">
    <property type="entry name" value="dnlj"/>
    <property type="match status" value="1"/>
</dbReference>
<dbReference type="FunFam" id="1.10.150.20:FF:000006">
    <property type="entry name" value="DNA ligase"/>
    <property type="match status" value="1"/>
</dbReference>
<feature type="binding site" evidence="13">
    <location>
        <position position="452"/>
    </location>
    <ligand>
        <name>Zn(2+)</name>
        <dbReference type="ChEBI" id="CHEBI:29105"/>
    </ligand>
</feature>
<feature type="binding site" evidence="13">
    <location>
        <begin position="94"/>
        <end position="95"/>
    </location>
    <ligand>
        <name>NAD(+)</name>
        <dbReference type="ChEBI" id="CHEBI:57540"/>
    </ligand>
</feature>
<feature type="binding site" evidence="13">
    <location>
        <position position="446"/>
    </location>
    <ligand>
        <name>Zn(2+)</name>
        <dbReference type="ChEBI" id="CHEBI:29105"/>
    </ligand>
</feature>
<dbReference type="PROSITE" id="PS50172">
    <property type="entry name" value="BRCT"/>
    <property type="match status" value="1"/>
</dbReference>
<protein>
    <recommendedName>
        <fullName evidence="2 13">DNA ligase</fullName>
        <ecNumber evidence="1 13">6.5.1.2</ecNumber>
    </recommendedName>
    <alternativeName>
        <fullName evidence="13">Polydeoxyribonucleotide synthase [NAD(+)]</fullName>
    </alternativeName>
</protein>
<dbReference type="EMBL" id="JABEMB010000001">
    <property type="protein sequence ID" value="NNH02497.1"/>
    <property type="molecule type" value="Genomic_DNA"/>
</dbReference>
<dbReference type="GO" id="GO:0006260">
    <property type="term" value="P:DNA replication"/>
    <property type="evidence" value="ECO:0007669"/>
    <property type="project" value="UniProtKB-KW"/>
</dbReference>
<dbReference type="SUPFAM" id="SSF50249">
    <property type="entry name" value="Nucleic acid-binding proteins"/>
    <property type="match status" value="1"/>
</dbReference>
<keyword evidence="6 13" id="KW-0227">DNA damage</keyword>
<evidence type="ECO:0000256" key="7">
    <source>
        <dbReference type="ARBA" id="ARBA00022833"/>
    </source>
</evidence>
<dbReference type="AlphaFoldDB" id="A0A7Y2LX94"/>
<name>A0A7Y2LX94_9MICO</name>
<dbReference type="FunFam" id="2.40.50.140:FF:000012">
    <property type="entry name" value="DNA ligase"/>
    <property type="match status" value="1"/>
</dbReference>
<keyword evidence="3 13" id="KW-0436">Ligase</keyword>
<keyword evidence="17" id="KW-1185">Reference proteome</keyword>
<dbReference type="InterPro" id="IPR004150">
    <property type="entry name" value="NAD_DNA_ligase_OB"/>
</dbReference>
<sequence>MTDAEAHELPDLTLDEARAQAQSLTEQILEARDAYYGRDTLIVDDATYDEWMHRLEAIERLHPELQGQDSPTLTVGAAESSLFAPVEHAERMLSLDNVFSDEEFLAWAARVERDAGRPVHYLCELKIDGLALSLRYEHGRLTSAATRGDGRVGEDVTDNVRRIRGIPHVLEGEGHPDLVEVRGEVFFTVADFESLNAYQEAMGDRLFANPRNAASGSLRQKTEGKNERQLQAVHERLSRLRLTVHGIGAWPNPPVATQSEVYGLLRSWGLPTSPYFRVAESAQGADDFIRHYGEHRHAVEHEIDGIVVKVDELALHDELGATSRAPRWAIAYKYPPEQVNTKLLDIVVSVGRTGRATPFAVMEPARVAGSVVRQATLHNQDVVKAKGVLIGDTVVLRKAGDVIPEVLGPVVELRDGTEREFVMPELCPECGSRLAPAKEGDIDLRCPNARSCPAQVRGRVEHIGSRGALDIEGLGEVSAAALTQPVRPETPPLVTEAGLFDLRAQDLFGIDVVVRDAETGLPRLLDDGTPDTRSPFRRQRKAPLPGREATASRPDPRHDPDGPFDGDDDFILSAVATELLANLEAAKTKELWRFLVALNIRHVGPVAARALAQWFGSVSAIRAASRDDLASVEGVGGIIADSLLDWFEVDWHREIVERWEAAGARLATPGHPGPGASVAEGGVLEGITVVATGSLEGFSREGAQEAIIKAGGKAASSVSKKTDFVAAGPGAGSKLAKAEELGVRIIDAAQFRILVEQGPSALDALAPDAG</sequence>
<feature type="binding site" evidence="13">
    <location>
        <position position="124"/>
    </location>
    <ligand>
        <name>NAD(+)</name>
        <dbReference type="ChEBI" id="CHEBI:57540"/>
    </ligand>
</feature>
<evidence type="ECO:0000256" key="9">
    <source>
        <dbReference type="ARBA" id="ARBA00023027"/>
    </source>
</evidence>
<comment type="caution">
    <text evidence="16">The sequence shown here is derived from an EMBL/GenBank/DDBJ whole genome shotgun (WGS) entry which is preliminary data.</text>
</comment>
<dbReference type="InterPro" id="IPR013839">
    <property type="entry name" value="DNAligase_adenylation"/>
</dbReference>
<dbReference type="Gene3D" id="3.30.470.30">
    <property type="entry name" value="DNA ligase/mRNA capping enzyme"/>
    <property type="match status" value="1"/>
</dbReference>
<dbReference type="InterPro" id="IPR018239">
    <property type="entry name" value="DNA_ligase_AS"/>
</dbReference>
<dbReference type="CDD" id="cd17748">
    <property type="entry name" value="BRCT_DNA_ligase_like"/>
    <property type="match status" value="1"/>
</dbReference>
<feature type="binding site" evidence="13">
    <location>
        <position position="427"/>
    </location>
    <ligand>
        <name>Zn(2+)</name>
        <dbReference type="ChEBI" id="CHEBI:29105"/>
    </ligand>
</feature>
<dbReference type="GO" id="GO:0003911">
    <property type="term" value="F:DNA ligase (NAD+) activity"/>
    <property type="evidence" value="ECO:0007669"/>
    <property type="project" value="UniProtKB-UniRule"/>
</dbReference>
<feature type="binding site" evidence="13">
    <location>
        <begin position="45"/>
        <end position="49"/>
    </location>
    <ligand>
        <name>NAD(+)</name>
        <dbReference type="ChEBI" id="CHEBI:57540"/>
    </ligand>
</feature>
<dbReference type="InterPro" id="IPR012340">
    <property type="entry name" value="NA-bd_OB-fold"/>
</dbReference>
<dbReference type="Proteomes" id="UP000543598">
    <property type="component" value="Unassembled WGS sequence"/>
</dbReference>
<evidence type="ECO:0000256" key="1">
    <source>
        <dbReference type="ARBA" id="ARBA00012722"/>
    </source>
</evidence>
<dbReference type="Pfam" id="PF03120">
    <property type="entry name" value="OB_DNA_ligase"/>
    <property type="match status" value="1"/>
</dbReference>